<reference evidence="1" key="2">
    <citation type="submission" date="2019-04" db="EMBL/GenBank/DDBJ databases">
        <authorList>
            <person name="Howe K."/>
            <person name="Paulini M."/>
            <person name="Williams G."/>
        </authorList>
    </citation>
    <scope>NUCLEOTIDE SEQUENCE [LARGE SCALE GENOMIC DNA]</scope>
    <source>
        <strain evidence="1">FR3</strain>
    </source>
</reference>
<accession>A0A4E9EV36</accession>
<evidence type="ECO:0000313" key="3">
    <source>
        <dbReference type="WBParaSite" id="Bm1155b.1"/>
    </source>
</evidence>
<reference evidence="3" key="3">
    <citation type="submission" date="2019-12" db="UniProtKB">
        <authorList>
            <consortium name="WormBaseParasite"/>
        </authorList>
    </citation>
    <scope>IDENTIFICATION</scope>
</reference>
<proteinExistence type="predicted"/>
<dbReference type="GeneID" id="66057589"/>
<dbReference type="EMBL" id="CAAKNF010000196">
    <property type="protein sequence ID" value="VIO87698.1"/>
    <property type="molecule type" value="Genomic_DNA"/>
</dbReference>
<dbReference type="AlphaFoldDB" id="A0A4E9EV36"/>
<dbReference type="RefSeq" id="XP_042930323.1">
    <property type="nucleotide sequence ID" value="XM_043074389.1"/>
</dbReference>
<dbReference type="Proteomes" id="UP000006672">
    <property type="component" value="Unassembled WGS sequence"/>
</dbReference>
<accession>A0A5S6P8V4</accession>
<evidence type="ECO:0000313" key="2">
    <source>
        <dbReference type="Proteomes" id="UP000006672"/>
    </source>
</evidence>
<sequence length="46" mass="5385">MFYMMLSKNLIIETTETGNKVDLNYLEECESQSMLKPTNLRQINLS</sequence>
<name>A0A4E9EV36_BRUMA</name>
<reference evidence="2" key="1">
    <citation type="journal article" date="2007" name="Science">
        <title>Draft genome of the filarial nematode parasite Brugia malayi.</title>
        <authorList>
            <person name="Ghedin E."/>
            <person name="Wang S."/>
            <person name="Spiro D."/>
            <person name="Caler E."/>
            <person name="Zhao Q."/>
            <person name="Crabtree J."/>
            <person name="Allen J.E."/>
            <person name="Delcher A.L."/>
            <person name="Guiliano D.B."/>
            <person name="Miranda-Saavedra D."/>
            <person name="Angiuoli S.V."/>
            <person name="Creasy T."/>
            <person name="Amedeo P."/>
            <person name="Haas B."/>
            <person name="El-Sayed N.M."/>
            <person name="Wortman J.R."/>
            <person name="Feldblyum T."/>
            <person name="Tallon L."/>
            <person name="Schatz M."/>
            <person name="Shumway M."/>
            <person name="Koo H."/>
            <person name="Salzberg S.L."/>
            <person name="Schobel S."/>
            <person name="Pertea M."/>
            <person name="Pop M."/>
            <person name="White O."/>
            <person name="Barton G.J."/>
            <person name="Carlow C.K."/>
            <person name="Crawford M.J."/>
            <person name="Daub J."/>
            <person name="Dimmic M.W."/>
            <person name="Estes C.F."/>
            <person name="Foster J.M."/>
            <person name="Ganatra M."/>
            <person name="Gregory W.F."/>
            <person name="Johnson N.M."/>
            <person name="Jin J."/>
            <person name="Komuniecki R."/>
            <person name="Korf I."/>
            <person name="Kumar S."/>
            <person name="Laney S."/>
            <person name="Li B.W."/>
            <person name="Li W."/>
            <person name="Lindblom T.H."/>
            <person name="Lustigman S."/>
            <person name="Ma D."/>
            <person name="Maina C.V."/>
            <person name="Martin D.M."/>
            <person name="McCarter J.P."/>
            <person name="McReynolds L."/>
            <person name="Mitreva M."/>
            <person name="Nutman T.B."/>
            <person name="Parkinson J."/>
            <person name="Peregrin-Alvarez J.M."/>
            <person name="Poole C."/>
            <person name="Ren Q."/>
            <person name="Saunders L."/>
            <person name="Sluder A.E."/>
            <person name="Smith K."/>
            <person name="Stanke M."/>
            <person name="Unnasch T.R."/>
            <person name="Ware J."/>
            <person name="Wei A.D."/>
            <person name="Weil G."/>
            <person name="Williams D.J."/>
            <person name="Zhang Y."/>
            <person name="Williams S.A."/>
            <person name="Fraser-Liggett C."/>
            <person name="Slatko B."/>
            <person name="Blaxter M.L."/>
            <person name="Scott A.L."/>
        </authorList>
    </citation>
    <scope>NUCLEOTIDE SEQUENCE</scope>
    <source>
        <strain evidence="2">FR3</strain>
    </source>
</reference>
<dbReference type="KEGG" id="bmy:BM_BM1155"/>
<protein>
    <submittedName>
        <fullName evidence="3">Bm1155</fullName>
    </submittedName>
</protein>
<organism evidence="1">
    <name type="scientific">Brugia malayi</name>
    <name type="common">Filarial nematode worm</name>
    <dbReference type="NCBI Taxonomy" id="6279"/>
    <lineage>
        <taxon>Eukaryota</taxon>
        <taxon>Metazoa</taxon>
        <taxon>Ecdysozoa</taxon>
        <taxon>Nematoda</taxon>
        <taxon>Chromadorea</taxon>
        <taxon>Rhabditida</taxon>
        <taxon>Spirurina</taxon>
        <taxon>Spiruromorpha</taxon>
        <taxon>Filarioidea</taxon>
        <taxon>Onchocercidae</taxon>
        <taxon>Brugia</taxon>
    </lineage>
</organism>
<dbReference type="CTD" id="66057589"/>
<dbReference type="WBParaSite" id="Bm1155b.1">
    <property type="protein sequence ID" value="Bm1155b.1"/>
    <property type="gene ID" value="WBGene00221416"/>
</dbReference>
<evidence type="ECO:0000313" key="1">
    <source>
        <dbReference type="EMBL" id="VIO87698.1"/>
    </source>
</evidence>
<keyword evidence="2" id="KW-1185">Reference proteome</keyword>
<gene>
    <name evidence="1 3" type="primary">Bm1155</name>
    <name evidence="1" type="ORF">BM_BM1155</name>
</gene>